<dbReference type="InterPro" id="IPR038607">
    <property type="entry name" value="PhoD-like_sf"/>
</dbReference>
<dbReference type="EMBL" id="LR727400">
    <property type="protein sequence ID" value="VWO99106.1"/>
    <property type="molecule type" value="Genomic_DNA"/>
</dbReference>
<dbReference type="CDD" id="cd07389">
    <property type="entry name" value="MPP_PhoD"/>
    <property type="match status" value="1"/>
</dbReference>
<evidence type="ECO:0000259" key="2">
    <source>
        <dbReference type="Pfam" id="PF09423"/>
    </source>
</evidence>
<name>A0A5K1K0Z6_9APHY</name>
<reference evidence="3" key="1">
    <citation type="submission" date="2019-10" db="EMBL/GenBank/DDBJ databases">
        <authorList>
            <person name="Nor Muhammad N."/>
        </authorList>
    </citation>
    <scope>NUCLEOTIDE SEQUENCE</scope>
</reference>
<dbReference type="AlphaFoldDB" id="A0A5K1K0Z6"/>
<dbReference type="InterPro" id="IPR029052">
    <property type="entry name" value="Metallo-depent_PP-like"/>
</dbReference>
<organism evidence="3">
    <name type="scientific">Ganoderma boninense</name>
    <dbReference type="NCBI Taxonomy" id="34458"/>
    <lineage>
        <taxon>Eukaryota</taxon>
        <taxon>Fungi</taxon>
        <taxon>Dikarya</taxon>
        <taxon>Basidiomycota</taxon>
        <taxon>Agaricomycotina</taxon>
        <taxon>Agaricomycetes</taxon>
        <taxon>Polyporales</taxon>
        <taxon>Polyporaceae</taxon>
        <taxon>Ganoderma</taxon>
    </lineage>
</organism>
<feature type="domain" description="PhoD-like phosphatase metallophosphatase" evidence="2">
    <location>
        <begin position="314"/>
        <end position="544"/>
    </location>
</feature>
<dbReference type="SUPFAM" id="SSF56300">
    <property type="entry name" value="Metallo-dependent phosphatases"/>
    <property type="match status" value="1"/>
</dbReference>
<accession>A0A5K1K0Z6</accession>
<sequence length="664" mass="74403">MSATMATASSAISTLYRIAVYLFLEAVPKGELKYIIPALYVLYLATSYCSTPLFNEPLVVKEEVTVVQEEKKLEKNGNVVTDVAVVQATAVTPVRESFNVIPYFDDASSVVYTRVGALSPDTAKIVVRYPPSDNATENIVRISYRQATSSTISPWREGPVVNLTAELDWVQTARLTGLWPTTTYEYRFEHINDNSITVLPYPAEPIRFRTFPDSRLQSGSNFRFIASSCMIPNFPYVPLQARSIKGLDLLSDYLWPSKPEVVAPSTNEPSGLSENGSNTSETASVLEASSENVTSPVAEAIPAVAAVEVPSPPTEFMIFMGDFIYADVPVYFGDDKEAYRRLYRRNYNSPSFRKVYERLPIFHTYDDHEIINNYVGQGNSSQEPFPNAADAFSLYNADANYDPSSEGEYYYDFRYGDAAFFVMDTRRHRSDITTEDPLTHTMLGDKQLAALHNWLGKVNNTAVFKFVVTSVPFTSLWTHDALTDSWAGFPVEKDALLRALHTVPNVIILSGDRHEFAAIEYESGDHGYNVLEVSTSPMSMFYVPLIRTLRPRSEQVVNKTVEEVLVAEDGTKEVMQYVVEVPKEKVIRYIGEGNYKWSSLEVDTRDSQHPIVRLEVVIDGKPAYNLEVVGKPVKLQLSTALGALVPQSLKGMLDKMGFRPSKWF</sequence>
<dbReference type="Gene3D" id="3.60.21.70">
    <property type="entry name" value="PhoD-like phosphatase"/>
    <property type="match status" value="1"/>
</dbReference>
<gene>
    <name evidence="3" type="primary">Q9C1E9</name>
</gene>
<dbReference type="InterPro" id="IPR052900">
    <property type="entry name" value="Phospholipid_Metab_Enz"/>
</dbReference>
<proteinExistence type="predicted"/>
<evidence type="ECO:0000256" key="1">
    <source>
        <dbReference type="SAM" id="MobiDB-lite"/>
    </source>
</evidence>
<dbReference type="PANTHER" id="PTHR43606:SF2">
    <property type="entry name" value="ALKALINE PHOSPHATASE FAMILY PROTEIN (AFU_ORTHOLOGUE AFUA_5G03860)"/>
    <property type="match status" value="1"/>
</dbReference>
<dbReference type="InterPro" id="IPR018946">
    <property type="entry name" value="PhoD-like_MPP"/>
</dbReference>
<evidence type="ECO:0000313" key="3">
    <source>
        <dbReference type="EMBL" id="VWO99106.1"/>
    </source>
</evidence>
<protein>
    <submittedName>
        <fullName evidence="3">Peroxisomal biogenesis factor 6 (ClaPEX6) (Peroxin-6)</fullName>
    </submittedName>
</protein>
<dbReference type="PANTHER" id="PTHR43606">
    <property type="entry name" value="PHOSPHATASE, PUTATIVE (AFU_ORTHOLOGUE AFUA_6G08710)-RELATED"/>
    <property type="match status" value="1"/>
</dbReference>
<feature type="region of interest" description="Disordered" evidence="1">
    <location>
        <begin position="264"/>
        <end position="289"/>
    </location>
</feature>
<dbReference type="Pfam" id="PF09423">
    <property type="entry name" value="PhoD"/>
    <property type="match status" value="1"/>
</dbReference>